<dbReference type="Pfam" id="PF17906">
    <property type="entry name" value="HTH_48"/>
    <property type="match status" value="1"/>
</dbReference>
<dbReference type="PANTHER" id="PTHR46060">
    <property type="entry name" value="MARINER MOS1 TRANSPOSASE-LIKE PROTEIN"/>
    <property type="match status" value="1"/>
</dbReference>
<dbReference type="EMBL" id="BGZK01001132">
    <property type="protein sequence ID" value="GBP72095.1"/>
    <property type="molecule type" value="Genomic_DNA"/>
</dbReference>
<dbReference type="Proteomes" id="UP000299102">
    <property type="component" value="Unassembled WGS sequence"/>
</dbReference>
<accession>A0A4C1YCL4</accession>
<dbReference type="GO" id="GO:0000793">
    <property type="term" value="C:condensed chromosome"/>
    <property type="evidence" value="ECO:0007669"/>
    <property type="project" value="TreeGrafter"/>
</dbReference>
<dbReference type="STRING" id="151549.A0A4C1YCL4"/>
<dbReference type="OrthoDB" id="10017160at2759"/>
<dbReference type="GO" id="GO:0006303">
    <property type="term" value="P:double-strand break repair via nonhomologous end joining"/>
    <property type="evidence" value="ECO:0007669"/>
    <property type="project" value="TreeGrafter"/>
</dbReference>
<dbReference type="GO" id="GO:0042800">
    <property type="term" value="F:histone H3K4 methyltransferase activity"/>
    <property type="evidence" value="ECO:0007669"/>
    <property type="project" value="TreeGrafter"/>
</dbReference>
<feature type="domain" description="Mos1 transposase HTH" evidence="1">
    <location>
        <begin position="7"/>
        <end position="53"/>
    </location>
</feature>
<dbReference type="GO" id="GO:0005634">
    <property type="term" value="C:nucleus"/>
    <property type="evidence" value="ECO:0007669"/>
    <property type="project" value="TreeGrafter"/>
</dbReference>
<dbReference type="GO" id="GO:0003690">
    <property type="term" value="F:double-stranded DNA binding"/>
    <property type="evidence" value="ECO:0007669"/>
    <property type="project" value="TreeGrafter"/>
</dbReference>
<reference evidence="2 3" key="1">
    <citation type="journal article" date="2019" name="Commun. Biol.">
        <title>The bagworm genome reveals a unique fibroin gene that provides high tensile strength.</title>
        <authorList>
            <person name="Kono N."/>
            <person name="Nakamura H."/>
            <person name="Ohtoshi R."/>
            <person name="Tomita M."/>
            <person name="Numata K."/>
            <person name="Arakawa K."/>
        </authorList>
    </citation>
    <scope>NUCLEOTIDE SEQUENCE [LARGE SCALE GENOMIC DNA]</scope>
</reference>
<organism evidence="2 3">
    <name type="scientific">Eumeta variegata</name>
    <name type="common">Bagworm moth</name>
    <name type="synonym">Eumeta japonica</name>
    <dbReference type="NCBI Taxonomy" id="151549"/>
    <lineage>
        <taxon>Eukaryota</taxon>
        <taxon>Metazoa</taxon>
        <taxon>Ecdysozoa</taxon>
        <taxon>Arthropoda</taxon>
        <taxon>Hexapoda</taxon>
        <taxon>Insecta</taxon>
        <taxon>Pterygota</taxon>
        <taxon>Neoptera</taxon>
        <taxon>Endopterygota</taxon>
        <taxon>Lepidoptera</taxon>
        <taxon>Glossata</taxon>
        <taxon>Ditrysia</taxon>
        <taxon>Tineoidea</taxon>
        <taxon>Psychidae</taxon>
        <taxon>Oiketicinae</taxon>
        <taxon>Eumeta</taxon>
    </lineage>
</organism>
<dbReference type="GO" id="GO:0044547">
    <property type="term" value="F:DNA topoisomerase binding"/>
    <property type="evidence" value="ECO:0007669"/>
    <property type="project" value="TreeGrafter"/>
</dbReference>
<dbReference type="AlphaFoldDB" id="A0A4C1YCL4"/>
<proteinExistence type="predicted"/>
<dbReference type="GO" id="GO:0015074">
    <property type="term" value="P:DNA integration"/>
    <property type="evidence" value="ECO:0007669"/>
    <property type="project" value="TreeGrafter"/>
</dbReference>
<keyword evidence="3" id="KW-1185">Reference proteome</keyword>
<dbReference type="GO" id="GO:0044774">
    <property type="term" value="P:mitotic DNA integrity checkpoint signaling"/>
    <property type="evidence" value="ECO:0007669"/>
    <property type="project" value="TreeGrafter"/>
</dbReference>
<sequence length="136" mass="15679">MDLNGEHSRNMIFYDIKCNLTAQQSFARLRTAFGDEVPCKKTIYNWFAEFKCGAVDLNNELRDGRPSTAMNNKNIDAVRPMIEPDGYVIYHEIRASLDIGMTQIPLILHKYLDMKKLCSRWIPHNLTEAQTTVRVA</sequence>
<dbReference type="GO" id="GO:0046975">
    <property type="term" value="F:histone H3K36 methyltransferase activity"/>
    <property type="evidence" value="ECO:0007669"/>
    <property type="project" value="TreeGrafter"/>
</dbReference>
<dbReference type="InterPro" id="IPR041426">
    <property type="entry name" value="Mos1_HTH"/>
</dbReference>
<dbReference type="PANTHER" id="PTHR46060:SF2">
    <property type="entry name" value="HISTONE-LYSINE N-METHYLTRANSFERASE SETMAR"/>
    <property type="match status" value="1"/>
</dbReference>
<dbReference type="InterPro" id="IPR052709">
    <property type="entry name" value="Transposase-MT_Hybrid"/>
</dbReference>
<dbReference type="GO" id="GO:0003697">
    <property type="term" value="F:single-stranded DNA binding"/>
    <property type="evidence" value="ECO:0007669"/>
    <property type="project" value="TreeGrafter"/>
</dbReference>
<dbReference type="GO" id="GO:0035861">
    <property type="term" value="C:site of double-strand break"/>
    <property type="evidence" value="ECO:0007669"/>
    <property type="project" value="TreeGrafter"/>
</dbReference>
<comment type="caution">
    <text evidence="2">The sequence shown here is derived from an EMBL/GenBank/DDBJ whole genome shotgun (WGS) entry which is preliminary data.</text>
</comment>
<dbReference type="GO" id="GO:0031297">
    <property type="term" value="P:replication fork processing"/>
    <property type="evidence" value="ECO:0007669"/>
    <property type="project" value="TreeGrafter"/>
</dbReference>
<dbReference type="Gene3D" id="1.10.10.1450">
    <property type="match status" value="1"/>
</dbReference>
<evidence type="ECO:0000259" key="1">
    <source>
        <dbReference type="Pfam" id="PF17906"/>
    </source>
</evidence>
<dbReference type="GO" id="GO:0000014">
    <property type="term" value="F:single-stranded DNA endodeoxyribonuclease activity"/>
    <property type="evidence" value="ECO:0007669"/>
    <property type="project" value="TreeGrafter"/>
</dbReference>
<protein>
    <recommendedName>
        <fullName evidence="1">Mos1 transposase HTH domain-containing protein</fullName>
    </recommendedName>
</protein>
<gene>
    <name evidence="2" type="ORF">EVAR_49660_1</name>
</gene>
<name>A0A4C1YCL4_EUMVA</name>
<dbReference type="GO" id="GO:0000729">
    <property type="term" value="P:DNA double-strand break processing"/>
    <property type="evidence" value="ECO:0007669"/>
    <property type="project" value="TreeGrafter"/>
</dbReference>
<evidence type="ECO:0000313" key="3">
    <source>
        <dbReference type="Proteomes" id="UP000299102"/>
    </source>
</evidence>
<evidence type="ECO:0000313" key="2">
    <source>
        <dbReference type="EMBL" id="GBP72095.1"/>
    </source>
</evidence>